<accession>A0A3M7S8J6</accession>
<comment type="caution">
    <text evidence="1">The sequence shown here is derived from an EMBL/GenBank/DDBJ whole genome shotgun (WGS) entry which is preliminary data.</text>
</comment>
<evidence type="ECO:0000313" key="1">
    <source>
        <dbReference type="EMBL" id="RNA31967.1"/>
    </source>
</evidence>
<organism evidence="1 2">
    <name type="scientific">Brachionus plicatilis</name>
    <name type="common">Marine rotifer</name>
    <name type="synonym">Brachionus muelleri</name>
    <dbReference type="NCBI Taxonomy" id="10195"/>
    <lineage>
        <taxon>Eukaryota</taxon>
        <taxon>Metazoa</taxon>
        <taxon>Spiralia</taxon>
        <taxon>Gnathifera</taxon>
        <taxon>Rotifera</taxon>
        <taxon>Eurotatoria</taxon>
        <taxon>Monogononta</taxon>
        <taxon>Pseudotrocha</taxon>
        <taxon>Ploima</taxon>
        <taxon>Brachionidae</taxon>
        <taxon>Brachionus</taxon>
    </lineage>
</organism>
<reference evidence="1 2" key="1">
    <citation type="journal article" date="2018" name="Sci. Rep.">
        <title>Genomic signatures of local adaptation to the degree of environmental predictability in rotifers.</title>
        <authorList>
            <person name="Franch-Gras L."/>
            <person name="Hahn C."/>
            <person name="Garcia-Roger E.M."/>
            <person name="Carmona M.J."/>
            <person name="Serra M."/>
            <person name="Gomez A."/>
        </authorList>
    </citation>
    <scope>NUCLEOTIDE SEQUENCE [LARGE SCALE GENOMIC DNA]</scope>
    <source>
        <strain evidence="1">HYR1</strain>
    </source>
</reference>
<sequence>MYRKTDLFEIPLKIIDHSNTESPSTKYSRYSERYLNHFCLFKIKLISKNLNFVLLRKKLTPEKYQSSINHLKEHFQLFKQKFTEIYIISLAYDSILSRLYCSNSLHLQPRFVHFCHTDCLLISIYGKKLFLSSNLSRSWENQDANKPGQQNEAPIFQSQSIQHFGIYSDCHRKAPHQ</sequence>
<dbReference type="EMBL" id="REGN01001876">
    <property type="protein sequence ID" value="RNA31967.1"/>
    <property type="molecule type" value="Genomic_DNA"/>
</dbReference>
<name>A0A3M7S8J6_BRAPC</name>
<evidence type="ECO:0000313" key="2">
    <source>
        <dbReference type="Proteomes" id="UP000276133"/>
    </source>
</evidence>
<protein>
    <submittedName>
        <fullName evidence="1">Uncharacterized protein</fullName>
    </submittedName>
</protein>
<dbReference type="AlphaFoldDB" id="A0A3M7S8J6"/>
<gene>
    <name evidence="1" type="ORF">BpHYR1_008481</name>
</gene>
<dbReference type="Proteomes" id="UP000276133">
    <property type="component" value="Unassembled WGS sequence"/>
</dbReference>
<proteinExistence type="predicted"/>
<keyword evidence="2" id="KW-1185">Reference proteome</keyword>